<comment type="similarity">
    <text evidence="1">Belongs to the TolB family.</text>
</comment>
<evidence type="ECO:0000313" key="4">
    <source>
        <dbReference type="EMBL" id="MFC4190271.1"/>
    </source>
</evidence>
<dbReference type="Gene3D" id="2.120.10.30">
    <property type="entry name" value="TolB, C-terminal domain"/>
    <property type="match status" value="3"/>
</dbReference>
<dbReference type="Proteomes" id="UP001595871">
    <property type="component" value="Unassembled WGS sequence"/>
</dbReference>
<dbReference type="InterPro" id="IPR011042">
    <property type="entry name" value="6-blade_b-propeller_TolB-like"/>
</dbReference>
<dbReference type="Pfam" id="PF07676">
    <property type="entry name" value="PD40"/>
    <property type="match status" value="4"/>
</dbReference>
<dbReference type="PANTHER" id="PTHR36842:SF1">
    <property type="entry name" value="PROTEIN TOLB"/>
    <property type="match status" value="1"/>
</dbReference>
<accession>A0ABV8NAE3</accession>
<proteinExistence type="inferred from homology"/>
<reference evidence="5" key="1">
    <citation type="journal article" date="2019" name="Int. J. Syst. Evol. Microbiol.">
        <title>The Global Catalogue of Microorganisms (GCM) 10K type strain sequencing project: providing services to taxonomists for standard genome sequencing and annotation.</title>
        <authorList>
            <consortium name="The Broad Institute Genomics Platform"/>
            <consortium name="The Broad Institute Genome Sequencing Center for Infectious Disease"/>
            <person name="Wu L."/>
            <person name="Ma J."/>
        </authorList>
    </citation>
    <scope>NUCLEOTIDE SEQUENCE [LARGE SCALE GENOMIC DNA]</scope>
    <source>
        <strain evidence="5">CCM 3243</strain>
    </source>
</reference>
<dbReference type="InterPro" id="IPR011659">
    <property type="entry name" value="WD40"/>
</dbReference>
<evidence type="ECO:0000256" key="1">
    <source>
        <dbReference type="ARBA" id="ARBA00009820"/>
    </source>
</evidence>
<comment type="caution">
    <text evidence="4">The sequence shown here is derived from an EMBL/GenBank/DDBJ whole genome shotgun (WGS) entry which is preliminary data.</text>
</comment>
<gene>
    <name evidence="4" type="ORF">ACFO3R_28425</name>
</gene>
<keyword evidence="5" id="KW-1185">Reference proteome</keyword>
<dbReference type="InterPro" id="IPR013783">
    <property type="entry name" value="Ig-like_fold"/>
</dbReference>
<evidence type="ECO:0000313" key="5">
    <source>
        <dbReference type="Proteomes" id="UP001595871"/>
    </source>
</evidence>
<evidence type="ECO:0000256" key="2">
    <source>
        <dbReference type="SAM" id="MobiDB-lite"/>
    </source>
</evidence>
<feature type="compositionally biased region" description="Pro residues" evidence="2">
    <location>
        <begin position="820"/>
        <end position="857"/>
    </location>
</feature>
<protein>
    <recommendedName>
        <fullName evidence="3">DUF11 domain-containing protein</fullName>
    </recommendedName>
</protein>
<dbReference type="Pfam" id="PF01345">
    <property type="entry name" value="DUF11"/>
    <property type="match status" value="1"/>
</dbReference>
<feature type="compositionally biased region" description="Low complexity" evidence="2">
    <location>
        <begin position="809"/>
        <end position="819"/>
    </location>
</feature>
<feature type="region of interest" description="Disordered" evidence="2">
    <location>
        <begin position="802"/>
        <end position="864"/>
    </location>
</feature>
<sequence length="1069" mass="110169">MTGPVGPAVRYGRLAALTGALVLLVPLLVTGSVSAPLDSARAAAAEPGDAPAADTGRIVFAGTEHRSLGRVTATDNSAPLFGTGQPTHFDQQPSARGDLLVFTSLRDGARPQVYLRVADGSVRRLTTGLDAQHPELSPDGTTVVFDAVDTDAAEDAPRDLWTVRTDGSGPRRLTDSAADEVSPTFSPDGTRIAYSSDSDPARGRQIYERALSGGPERRISDAPAGNATEPSWNPVDDDAHRDLVAFTLQTGGGPGEELEPRLWVTDGKGGDRAVLTGGPAEWSTKSPAWLPDGGGLLFLSPDQTCSCDPFDNVYRVRTETYEAPELLLNENRAVDSPTWLGPAATGSVVVARTSGASPHKALLLDMRQDGSDPRNLGMTLLKEDPASETNTDPAVDPLFDPAEGFDPWTERQSYTPDGRRIVVTRFEDTEAGRIQRIWRVDADGANPEAMPLAGRGPLDRDTDPAFSPDGNRIAFTRVTPGADGDAPATARVLVADAVTGAITDEVVPPAGQARGGDAQPTWSPDGGTIAFTRNQVIDGLGGNKHVWTAPADDLGRQQDLTAEHCPGPCDVIDDSPAFSPDGLTLAFNRKDGGGRVNERTGVVVTSVTGAGCQVVLPAALRGDPGACGRALPDTSATGPFQPRDVAWSPDGSRLLLSARRALAPNAPEALSALDIASGELTPLTSGLPGRQKEPAYQQSVDLAVTAPPTGPRVEEGASTSLTVTVTNHGPSPSPRTTFTADAPPGVRIDTLTTPSGPCPVGSPQCDLGVLAPGASVPVTVEVTGVTTGEHRIGWSVAGSVVDPGPGDNAADTVVPVDAVTPPPTPTPTPTDTPAPPSPTPTPPAPAPAPPAPAPPAAGPGLTVAAQPNPGFVGGRVVVTYTVRNGQNALATGLRLRLGLPAGVPAGPLPAGCGDGVCALGDLVPGESTVVRVVLSPDKALRARITGTLTTTGTDADPRDNTARTTLRILQPEIVAVPNVGKPGFVTSVRGKDFPPGAPVTLTWKPGITAAAPPVVPRADRTFTGQLLILFKDQTGPRTITARGPGFSPVTTTFLVVSGTIGPPDEVVRR</sequence>
<dbReference type="RefSeq" id="WP_345493611.1">
    <property type="nucleotide sequence ID" value="NZ_BAAAYA010000005.1"/>
</dbReference>
<feature type="region of interest" description="Disordered" evidence="2">
    <location>
        <begin position="165"/>
        <end position="237"/>
    </location>
</feature>
<feature type="compositionally biased region" description="Polar residues" evidence="2">
    <location>
        <begin position="183"/>
        <end position="198"/>
    </location>
</feature>
<dbReference type="InterPro" id="IPR001434">
    <property type="entry name" value="OmcB-like_DUF11"/>
</dbReference>
<evidence type="ECO:0000259" key="3">
    <source>
        <dbReference type="Pfam" id="PF01345"/>
    </source>
</evidence>
<dbReference type="SUPFAM" id="SSF69304">
    <property type="entry name" value="Tricorn protease N-terminal domain"/>
    <property type="match status" value="1"/>
</dbReference>
<dbReference type="SUPFAM" id="SSF82171">
    <property type="entry name" value="DPP6 N-terminal domain-like"/>
    <property type="match status" value="1"/>
</dbReference>
<feature type="domain" description="DUF11" evidence="3">
    <location>
        <begin position="701"/>
        <end position="813"/>
    </location>
</feature>
<organism evidence="4 5">
    <name type="scientific">Streptomyces flavovirens</name>
    <dbReference type="NCBI Taxonomy" id="52258"/>
    <lineage>
        <taxon>Bacteria</taxon>
        <taxon>Bacillati</taxon>
        <taxon>Actinomycetota</taxon>
        <taxon>Actinomycetes</taxon>
        <taxon>Kitasatosporales</taxon>
        <taxon>Streptomycetaceae</taxon>
        <taxon>Streptomyces</taxon>
    </lineage>
</organism>
<name>A0ABV8NAE3_9ACTN</name>
<dbReference type="PANTHER" id="PTHR36842">
    <property type="entry name" value="PROTEIN TOLB HOMOLOG"/>
    <property type="match status" value="1"/>
</dbReference>
<dbReference type="EMBL" id="JBHSCF010000055">
    <property type="protein sequence ID" value="MFC4190271.1"/>
    <property type="molecule type" value="Genomic_DNA"/>
</dbReference>
<dbReference type="Gene3D" id="2.60.40.10">
    <property type="entry name" value="Immunoglobulins"/>
    <property type="match status" value="1"/>
</dbReference>
<feature type="region of interest" description="Disordered" evidence="2">
    <location>
        <begin position="384"/>
        <end position="413"/>
    </location>
</feature>